<dbReference type="GO" id="GO:0008932">
    <property type="term" value="F:lytic endotransglycosylase activity"/>
    <property type="evidence" value="ECO:0007669"/>
    <property type="project" value="TreeGrafter"/>
</dbReference>
<feature type="transmembrane region" description="Helical" evidence="1">
    <location>
        <begin position="28"/>
        <end position="45"/>
    </location>
</feature>
<keyword evidence="1" id="KW-0472">Membrane</keyword>
<evidence type="ECO:0000256" key="1">
    <source>
        <dbReference type="SAM" id="Phobius"/>
    </source>
</evidence>
<comment type="caution">
    <text evidence="3">The sequence shown here is derived from an EMBL/GenBank/DDBJ whole genome shotgun (WGS) entry which is preliminary data.</text>
</comment>
<dbReference type="AlphaFoldDB" id="A0A2H0VE19"/>
<accession>A0A2H0VE19</accession>
<feature type="domain" description="LysM" evidence="2">
    <location>
        <begin position="78"/>
        <end position="122"/>
    </location>
</feature>
<sequence length="186" mass="20849">MRRSRVRLGSHLLAQSETNTKKLSGERFFKIAGVIFLVAAFIFTIKSFTGDDGGKTAELPEEKTVLGAQTEAVVGQDYFYEVQKSDSLFSISERFRVNWEDIVDLNGLREPFSLQPGQKIKLPTSEVTERQKFYENLKNKIYAVEEGDTFVGIAQKLNVSVTELLRANPDLPSPDFISIGQALNLP</sequence>
<organism evidence="3 4">
    <name type="scientific">Candidatus Doudnabacteria bacterium CG10_big_fil_rev_8_21_14_0_10_41_10</name>
    <dbReference type="NCBI Taxonomy" id="1974551"/>
    <lineage>
        <taxon>Bacteria</taxon>
        <taxon>Candidatus Doudnaibacteriota</taxon>
    </lineage>
</organism>
<reference evidence="4" key="1">
    <citation type="submission" date="2017-09" db="EMBL/GenBank/DDBJ databases">
        <title>Depth-based differentiation of microbial function through sediment-hosted aquifers and enrichment of novel symbionts in the deep terrestrial subsurface.</title>
        <authorList>
            <person name="Probst A.J."/>
            <person name="Ladd B."/>
            <person name="Jarett J.K."/>
            <person name="Geller-Mcgrath D.E."/>
            <person name="Sieber C.M.K."/>
            <person name="Emerson J.B."/>
            <person name="Anantharaman K."/>
            <person name="Thomas B.C."/>
            <person name="Malmstrom R."/>
            <person name="Stieglmeier M."/>
            <person name="Klingl A."/>
            <person name="Woyke T."/>
            <person name="Ryan C.M."/>
            <person name="Banfield J.F."/>
        </authorList>
    </citation>
    <scope>NUCLEOTIDE SEQUENCE [LARGE SCALE GENOMIC DNA]</scope>
</reference>
<dbReference type="PANTHER" id="PTHR33734:SF22">
    <property type="entry name" value="MEMBRANE-BOUND LYTIC MUREIN TRANSGLYCOSYLASE D"/>
    <property type="match status" value="1"/>
</dbReference>
<protein>
    <recommendedName>
        <fullName evidence="2">LysM domain-containing protein</fullName>
    </recommendedName>
</protein>
<evidence type="ECO:0000313" key="3">
    <source>
        <dbReference type="EMBL" id="PIR97347.1"/>
    </source>
</evidence>
<dbReference type="SMART" id="SM00257">
    <property type="entry name" value="LysM"/>
    <property type="match status" value="2"/>
</dbReference>
<evidence type="ECO:0000313" key="4">
    <source>
        <dbReference type="Proteomes" id="UP000230557"/>
    </source>
</evidence>
<dbReference type="PROSITE" id="PS51782">
    <property type="entry name" value="LYSM"/>
    <property type="match status" value="2"/>
</dbReference>
<keyword evidence="1" id="KW-0812">Transmembrane</keyword>
<dbReference type="InterPro" id="IPR018392">
    <property type="entry name" value="LysM"/>
</dbReference>
<dbReference type="Pfam" id="PF01476">
    <property type="entry name" value="LysM"/>
    <property type="match status" value="2"/>
</dbReference>
<dbReference type="Gene3D" id="3.10.350.10">
    <property type="entry name" value="LysM domain"/>
    <property type="match status" value="2"/>
</dbReference>
<dbReference type="EMBL" id="PFAJ01000024">
    <property type="protein sequence ID" value="PIR97347.1"/>
    <property type="molecule type" value="Genomic_DNA"/>
</dbReference>
<dbReference type="PANTHER" id="PTHR33734">
    <property type="entry name" value="LYSM DOMAIN-CONTAINING GPI-ANCHORED PROTEIN 2"/>
    <property type="match status" value="1"/>
</dbReference>
<keyword evidence="1" id="KW-1133">Transmembrane helix</keyword>
<gene>
    <name evidence="3" type="ORF">COT91_01895</name>
</gene>
<evidence type="ECO:0000259" key="2">
    <source>
        <dbReference type="PROSITE" id="PS51782"/>
    </source>
</evidence>
<dbReference type="SUPFAM" id="SSF54106">
    <property type="entry name" value="LysM domain"/>
    <property type="match status" value="2"/>
</dbReference>
<dbReference type="Proteomes" id="UP000230557">
    <property type="component" value="Unassembled WGS sequence"/>
</dbReference>
<name>A0A2H0VE19_9BACT</name>
<feature type="domain" description="LysM" evidence="2">
    <location>
        <begin position="140"/>
        <end position="185"/>
    </location>
</feature>
<dbReference type="CDD" id="cd00118">
    <property type="entry name" value="LysM"/>
    <property type="match status" value="2"/>
</dbReference>
<proteinExistence type="predicted"/>
<dbReference type="InterPro" id="IPR036779">
    <property type="entry name" value="LysM_dom_sf"/>
</dbReference>